<sequence>MRILLVNGNTTAAITELCAAAGRAAASPGTEVVPLTPAIGPAVISSRLENAIAAHGMLEAMAPFAGKVDGVLLAVSYDTALEAARQLMPCPVLGMTEAACLTAMTVGRRFGLVTFGGVEIYRELIAHHGFSGRLAGLLGVSATPKDALDDPQAVAVQVNTAIAALVSQGAESIVLGGAALAGMGARLNSPVPLLDGIACGVRLLEGLAGLKLPRPLNGSLAPVKGRASQGLGDALAQALQG</sequence>
<keyword evidence="3" id="KW-1185">Reference proteome</keyword>
<dbReference type="InterPro" id="IPR015942">
    <property type="entry name" value="Asp/Glu/hydantoin_racemase"/>
</dbReference>
<evidence type="ECO:0000313" key="3">
    <source>
        <dbReference type="Proteomes" id="UP000282957"/>
    </source>
</evidence>
<dbReference type="EMBL" id="SACL01000001">
    <property type="protein sequence ID" value="RVT99332.1"/>
    <property type="molecule type" value="Genomic_DNA"/>
</dbReference>
<organism evidence="2 3">
    <name type="scientific">Rhodovarius crocodyli</name>
    <dbReference type="NCBI Taxonomy" id="1979269"/>
    <lineage>
        <taxon>Bacteria</taxon>
        <taxon>Pseudomonadati</taxon>
        <taxon>Pseudomonadota</taxon>
        <taxon>Alphaproteobacteria</taxon>
        <taxon>Acetobacterales</taxon>
        <taxon>Roseomonadaceae</taxon>
        <taxon>Rhodovarius</taxon>
    </lineage>
</organism>
<evidence type="ECO:0000313" key="2">
    <source>
        <dbReference type="EMBL" id="RVT99332.1"/>
    </source>
</evidence>
<evidence type="ECO:0000256" key="1">
    <source>
        <dbReference type="ARBA" id="ARBA00038414"/>
    </source>
</evidence>
<comment type="caution">
    <text evidence="2">The sequence shown here is derived from an EMBL/GenBank/DDBJ whole genome shotgun (WGS) entry which is preliminary data.</text>
</comment>
<protein>
    <submittedName>
        <fullName evidence="2">Hydantoin racemase</fullName>
    </submittedName>
</protein>
<dbReference type="RefSeq" id="WP_127786226.1">
    <property type="nucleotide sequence ID" value="NZ_SACL01000001.1"/>
</dbReference>
<dbReference type="Proteomes" id="UP000282957">
    <property type="component" value="Unassembled WGS sequence"/>
</dbReference>
<dbReference type="GO" id="GO:0047661">
    <property type="term" value="F:amino-acid racemase activity"/>
    <property type="evidence" value="ECO:0007669"/>
    <property type="project" value="InterPro"/>
</dbReference>
<gene>
    <name evidence="2" type="ORF">EOD42_04350</name>
</gene>
<reference evidence="2 3" key="1">
    <citation type="submission" date="2019-01" db="EMBL/GenBank/DDBJ databases">
        <authorList>
            <person name="Chen W.-M."/>
        </authorList>
    </citation>
    <scope>NUCLEOTIDE SEQUENCE [LARGE SCALE GENOMIC DNA]</scope>
    <source>
        <strain evidence="2 3">CCP-6</strain>
    </source>
</reference>
<proteinExistence type="inferred from homology"/>
<dbReference type="Pfam" id="PF01177">
    <property type="entry name" value="Asp_Glu_race"/>
    <property type="match status" value="1"/>
</dbReference>
<dbReference type="Gene3D" id="3.40.50.12500">
    <property type="match status" value="1"/>
</dbReference>
<name>A0A437MNY3_9PROT</name>
<dbReference type="AlphaFoldDB" id="A0A437MNY3"/>
<comment type="similarity">
    <text evidence="1">Belongs to the HyuE racemase family.</text>
</comment>
<dbReference type="InterPro" id="IPR052186">
    <property type="entry name" value="Hydantoin_racemase-like"/>
</dbReference>
<dbReference type="PANTHER" id="PTHR28047">
    <property type="entry name" value="PROTEIN DCG1"/>
    <property type="match status" value="1"/>
</dbReference>
<dbReference type="OrthoDB" id="9791723at2"/>
<accession>A0A437MNY3</accession>
<dbReference type="InterPro" id="IPR053714">
    <property type="entry name" value="Iso_Racemase_Enz_sf"/>
</dbReference>
<dbReference type="PANTHER" id="PTHR28047:SF5">
    <property type="entry name" value="PROTEIN DCG1"/>
    <property type="match status" value="1"/>
</dbReference>